<dbReference type="STRING" id="1296096.A0A1B9I385"/>
<gene>
    <name evidence="4" type="ORF">I206_04530</name>
</gene>
<dbReference type="SUPFAM" id="SSF50129">
    <property type="entry name" value="GroES-like"/>
    <property type="match status" value="1"/>
</dbReference>
<dbReference type="Gene3D" id="3.90.180.10">
    <property type="entry name" value="Medium-chain alcohol dehydrogenases, catalytic domain"/>
    <property type="match status" value="1"/>
</dbReference>
<feature type="domain" description="Enoyl reductase (ER)" evidence="3">
    <location>
        <begin position="73"/>
        <end position="388"/>
    </location>
</feature>
<evidence type="ECO:0000256" key="1">
    <source>
        <dbReference type="ARBA" id="ARBA00022857"/>
    </source>
</evidence>
<evidence type="ECO:0000259" key="3">
    <source>
        <dbReference type="SMART" id="SM00829"/>
    </source>
</evidence>
<dbReference type="Pfam" id="PF00107">
    <property type="entry name" value="ADH_zinc_N"/>
    <property type="match status" value="1"/>
</dbReference>
<dbReference type="InterPro" id="IPR014189">
    <property type="entry name" value="Quinone_OxRdtase_PIG3"/>
</dbReference>
<dbReference type="OrthoDB" id="203908at2759"/>
<reference evidence="4" key="2">
    <citation type="submission" date="2016-07" db="EMBL/GenBank/DDBJ databases">
        <title>Evolution of pathogenesis and genome organization in the Tremellales.</title>
        <authorList>
            <person name="Cuomo C."/>
            <person name="Litvintseva A."/>
            <person name="Heitman J."/>
            <person name="Chen Y."/>
            <person name="Sun S."/>
            <person name="Springer D."/>
            <person name="Dromer F."/>
            <person name="Young S."/>
            <person name="Zeng Q."/>
            <person name="Chapman S."/>
            <person name="Gujja S."/>
            <person name="Saif S."/>
            <person name="Birren B."/>
        </authorList>
    </citation>
    <scope>NUCLEOTIDE SEQUENCE</scope>
    <source>
        <strain evidence="4">CBS 10737</strain>
    </source>
</reference>
<dbReference type="SUPFAM" id="SSF51735">
    <property type="entry name" value="NAD(P)-binding Rossmann-fold domains"/>
    <property type="match status" value="1"/>
</dbReference>
<dbReference type="Pfam" id="PF08240">
    <property type="entry name" value="ADH_N"/>
    <property type="match status" value="1"/>
</dbReference>
<keyword evidence="2" id="KW-0560">Oxidoreductase</keyword>
<dbReference type="CDD" id="cd05276">
    <property type="entry name" value="p53_inducible_oxidoreductase"/>
    <property type="match status" value="1"/>
</dbReference>
<reference evidence="4" key="1">
    <citation type="submission" date="2013-07" db="EMBL/GenBank/DDBJ databases">
        <title>The Genome Sequence of Cryptococcus pinus CBS10737.</title>
        <authorList>
            <consortium name="The Broad Institute Genome Sequencing Platform"/>
            <person name="Cuomo C."/>
            <person name="Litvintseva A."/>
            <person name="Chen Y."/>
            <person name="Heitman J."/>
            <person name="Sun S."/>
            <person name="Springer D."/>
            <person name="Dromer F."/>
            <person name="Young S.K."/>
            <person name="Zeng Q."/>
            <person name="Gargeya S."/>
            <person name="Fitzgerald M."/>
            <person name="Abouelleil A."/>
            <person name="Alvarado L."/>
            <person name="Berlin A.M."/>
            <person name="Chapman S.B."/>
            <person name="Dewar J."/>
            <person name="Goldberg J."/>
            <person name="Griggs A."/>
            <person name="Gujja S."/>
            <person name="Hansen M."/>
            <person name="Howarth C."/>
            <person name="Imamovic A."/>
            <person name="Larimer J."/>
            <person name="McCowan C."/>
            <person name="Murphy C."/>
            <person name="Pearson M."/>
            <person name="Priest M."/>
            <person name="Roberts A."/>
            <person name="Saif S."/>
            <person name="Shea T."/>
            <person name="Sykes S."/>
            <person name="Wortman J."/>
            <person name="Nusbaum C."/>
            <person name="Birren B."/>
        </authorList>
    </citation>
    <scope>NUCLEOTIDE SEQUENCE [LARGE SCALE GENOMIC DNA]</scope>
    <source>
        <strain evidence="4">CBS 10737</strain>
    </source>
</reference>
<dbReference type="PANTHER" id="PTHR48106">
    <property type="entry name" value="QUINONE OXIDOREDUCTASE PIG3-RELATED"/>
    <property type="match status" value="1"/>
</dbReference>
<dbReference type="PANTHER" id="PTHR48106:SF18">
    <property type="entry name" value="QUINONE OXIDOREDUCTASE PIG3"/>
    <property type="match status" value="1"/>
</dbReference>
<protein>
    <submittedName>
        <fullName evidence="4">Quinone oxidoreductase</fullName>
    </submittedName>
</protein>
<dbReference type="InterPro" id="IPR020843">
    <property type="entry name" value="ER"/>
</dbReference>
<keyword evidence="1" id="KW-0521">NADP</keyword>
<name>A0A1B9I385_9TREE</name>
<dbReference type="AlphaFoldDB" id="A0A1B9I385"/>
<dbReference type="InterPro" id="IPR011032">
    <property type="entry name" value="GroES-like_sf"/>
</dbReference>
<dbReference type="SMART" id="SM00829">
    <property type="entry name" value="PKS_ER"/>
    <property type="match status" value="1"/>
</dbReference>
<evidence type="ECO:0000313" key="4">
    <source>
        <dbReference type="EMBL" id="OCF49999.1"/>
    </source>
</evidence>
<dbReference type="Gene3D" id="3.40.50.720">
    <property type="entry name" value="NAD(P)-binding Rossmann-like Domain"/>
    <property type="match status" value="1"/>
</dbReference>
<dbReference type="InterPro" id="IPR036291">
    <property type="entry name" value="NAD(P)-bd_dom_sf"/>
</dbReference>
<dbReference type="GO" id="GO:0016651">
    <property type="term" value="F:oxidoreductase activity, acting on NAD(P)H"/>
    <property type="evidence" value="ECO:0007669"/>
    <property type="project" value="TreeGrafter"/>
</dbReference>
<dbReference type="InterPro" id="IPR013149">
    <property type="entry name" value="ADH-like_C"/>
</dbReference>
<dbReference type="InterPro" id="IPR013154">
    <property type="entry name" value="ADH-like_N"/>
</dbReference>
<organism evidence="4">
    <name type="scientific">Kwoniella pini CBS 10737</name>
    <dbReference type="NCBI Taxonomy" id="1296096"/>
    <lineage>
        <taxon>Eukaryota</taxon>
        <taxon>Fungi</taxon>
        <taxon>Dikarya</taxon>
        <taxon>Basidiomycota</taxon>
        <taxon>Agaricomycotina</taxon>
        <taxon>Tremellomycetes</taxon>
        <taxon>Tremellales</taxon>
        <taxon>Cryptococcaceae</taxon>
        <taxon>Kwoniella</taxon>
    </lineage>
</organism>
<dbReference type="EMBL" id="KI894011">
    <property type="protein sequence ID" value="OCF49999.1"/>
    <property type="molecule type" value="Genomic_DNA"/>
</dbReference>
<evidence type="ECO:0000256" key="2">
    <source>
        <dbReference type="ARBA" id="ARBA00023002"/>
    </source>
</evidence>
<dbReference type="GO" id="GO:0070402">
    <property type="term" value="F:NADPH binding"/>
    <property type="evidence" value="ECO:0007669"/>
    <property type="project" value="TreeGrafter"/>
</dbReference>
<dbReference type="NCBIfam" id="TIGR02824">
    <property type="entry name" value="quinone_pig3"/>
    <property type="match status" value="1"/>
</dbReference>
<proteinExistence type="predicted"/>
<accession>A0A1B9I385</accession>
<sequence>MACVRTSLRLNRNQYKSILPGTQTFAHSNPIISFRQASSTPRISSWKPVARSISNSSVAFDKMKCILIKDGTGPADNLYLGEEKTPEPGKGEASVKAFGLNRMDILQREGKYPLPPQASKTILGVEFSGVVDKLGEGAKLWKEGDEVYGLAYGGAYAEYIVNPETMLLPKPKEFDWVEAAGIPEVWMTATQALLVETPLKEGQNVLIHAGASGVGIAAIQIALHVIGAGKVFTTCGSDEKVEFLKGLGHSDRLHVFNYKTQDFAEELKKHAPGVDLIIDFIGKQYWQQNISSLNLDGKMLYLAFMSGAAFPEGANLAPILGKRLTIKGSTLRSRKSEYQHDLLEVFKEKVLPKILDKELQVKIYKTYPWTDVIQAHKDMEGNKNSGKVR</sequence>